<dbReference type="Proteomes" id="UP000521032">
    <property type="component" value="Unassembled WGS sequence"/>
</dbReference>
<proteinExistence type="inferred from homology"/>
<keyword evidence="5 6" id="KW-0269">Exonuclease</keyword>
<organism evidence="7 8">
    <name type="scientific">Phocicoccus schoeneichii</name>
    <dbReference type="NCBI Taxonomy" id="1812261"/>
    <lineage>
        <taxon>Bacteria</taxon>
        <taxon>Bacillati</taxon>
        <taxon>Bacillota</taxon>
        <taxon>Bacilli</taxon>
        <taxon>Bacillales</taxon>
        <taxon>Salinicoccaceae</taxon>
        <taxon>Phocicoccus</taxon>
    </lineage>
</organism>
<sequence length="68" mass="7823">MTNKNQSFEDKMKRIDEIVVKLDSDDITLEESLNLYKEGVTLTKECDDILKNAQLNIEELTKDDSDGE</sequence>
<evidence type="ECO:0000256" key="5">
    <source>
        <dbReference type="ARBA" id="ARBA00022839"/>
    </source>
</evidence>
<keyword evidence="2 6" id="KW-0963">Cytoplasm</keyword>
<dbReference type="NCBIfam" id="TIGR01280">
    <property type="entry name" value="xseB"/>
    <property type="match status" value="1"/>
</dbReference>
<gene>
    <name evidence="6 7" type="primary">xseB</name>
    <name evidence="7" type="ORF">JEOSCH030_01240</name>
</gene>
<dbReference type="EMBL" id="CAJEWE010000010">
    <property type="protein sequence ID" value="CAD2077180.1"/>
    <property type="molecule type" value="Genomic_DNA"/>
</dbReference>
<dbReference type="Gene3D" id="1.10.287.1040">
    <property type="entry name" value="Exonuclease VII, small subunit"/>
    <property type="match status" value="1"/>
</dbReference>
<comment type="subunit">
    <text evidence="6">Heterooligomer composed of large and small subunits.</text>
</comment>
<accession>A0A6V7RJ23</accession>
<dbReference type="HAMAP" id="MF_00337">
    <property type="entry name" value="Exonuc_7_S"/>
    <property type="match status" value="1"/>
</dbReference>
<comment type="similarity">
    <text evidence="1 6">Belongs to the XseB family.</text>
</comment>
<reference evidence="7 8" key="1">
    <citation type="submission" date="2020-07" db="EMBL/GenBank/DDBJ databases">
        <authorList>
            <person name="Criscuolo A."/>
        </authorList>
    </citation>
    <scope>NUCLEOTIDE SEQUENCE [LARGE SCALE GENOMIC DNA]</scope>
    <source>
        <strain evidence="8">CIP 111030</strain>
    </source>
</reference>
<dbReference type="GO" id="GO:0006308">
    <property type="term" value="P:DNA catabolic process"/>
    <property type="evidence" value="ECO:0007669"/>
    <property type="project" value="UniProtKB-UniRule"/>
</dbReference>
<dbReference type="AlphaFoldDB" id="A0A6V7RJ23"/>
<protein>
    <recommendedName>
        <fullName evidence="6">Exodeoxyribonuclease 7 small subunit</fullName>
        <ecNumber evidence="6">3.1.11.6</ecNumber>
    </recommendedName>
    <alternativeName>
        <fullName evidence="6">Exodeoxyribonuclease VII small subunit</fullName>
        <shortName evidence="6">Exonuclease VII small subunit</shortName>
    </alternativeName>
</protein>
<keyword evidence="4 6" id="KW-0378">Hydrolase</keyword>
<evidence type="ECO:0000256" key="2">
    <source>
        <dbReference type="ARBA" id="ARBA00022490"/>
    </source>
</evidence>
<dbReference type="GO" id="GO:0008855">
    <property type="term" value="F:exodeoxyribonuclease VII activity"/>
    <property type="evidence" value="ECO:0007669"/>
    <property type="project" value="UniProtKB-UniRule"/>
</dbReference>
<keyword evidence="8" id="KW-1185">Reference proteome</keyword>
<dbReference type="Pfam" id="PF02609">
    <property type="entry name" value="Exonuc_VII_S"/>
    <property type="match status" value="1"/>
</dbReference>
<evidence type="ECO:0000256" key="1">
    <source>
        <dbReference type="ARBA" id="ARBA00009998"/>
    </source>
</evidence>
<name>A0A6V7RJ23_9BACL</name>
<dbReference type="PANTHER" id="PTHR34137:SF1">
    <property type="entry name" value="EXODEOXYRIBONUCLEASE 7 SMALL SUBUNIT"/>
    <property type="match status" value="1"/>
</dbReference>
<dbReference type="PANTHER" id="PTHR34137">
    <property type="entry name" value="EXODEOXYRIBONUCLEASE 7 SMALL SUBUNIT"/>
    <property type="match status" value="1"/>
</dbReference>
<dbReference type="GO" id="GO:0005829">
    <property type="term" value="C:cytosol"/>
    <property type="evidence" value="ECO:0007669"/>
    <property type="project" value="TreeGrafter"/>
</dbReference>
<dbReference type="InterPro" id="IPR037004">
    <property type="entry name" value="Exonuc_VII_ssu_sf"/>
</dbReference>
<evidence type="ECO:0000313" key="8">
    <source>
        <dbReference type="Proteomes" id="UP000521032"/>
    </source>
</evidence>
<dbReference type="GO" id="GO:0009318">
    <property type="term" value="C:exodeoxyribonuclease VII complex"/>
    <property type="evidence" value="ECO:0007669"/>
    <property type="project" value="UniProtKB-UniRule"/>
</dbReference>
<dbReference type="PIRSF" id="PIRSF006488">
    <property type="entry name" value="Exonuc_VII_S"/>
    <property type="match status" value="1"/>
</dbReference>
<evidence type="ECO:0000256" key="6">
    <source>
        <dbReference type="HAMAP-Rule" id="MF_00337"/>
    </source>
</evidence>
<comment type="caution">
    <text evidence="7">The sequence shown here is derived from an EMBL/GenBank/DDBJ whole genome shotgun (WGS) entry which is preliminary data.</text>
</comment>
<evidence type="ECO:0000256" key="4">
    <source>
        <dbReference type="ARBA" id="ARBA00022801"/>
    </source>
</evidence>
<dbReference type="InterPro" id="IPR003761">
    <property type="entry name" value="Exonuc_VII_S"/>
</dbReference>
<comment type="function">
    <text evidence="6">Bidirectionally degrades single-stranded DNA into large acid-insoluble oligonucleotides, which are then degraded further into small acid-soluble oligonucleotides.</text>
</comment>
<evidence type="ECO:0000313" key="7">
    <source>
        <dbReference type="EMBL" id="CAD2077180.1"/>
    </source>
</evidence>
<keyword evidence="3 6" id="KW-0540">Nuclease</keyword>
<dbReference type="EC" id="3.1.11.6" evidence="6"/>
<comment type="catalytic activity">
    <reaction evidence="6">
        <text>Exonucleolytic cleavage in either 5'- to 3'- or 3'- to 5'-direction to yield nucleoside 5'-phosphates.</text>
        <dbReference type="EC" id="3.1.11.6"/>
    </reaction>
</comment>
<dbReference type="SUPFAM" id="SSF116842">
    <property type="entry name" value="XseB-like"/>
    <property type="match status" value="1"/>
</dbReference>
<comment type="subcellular location">
    <subcellularLocation>
        <location evidence="6">Cytoplasm</location>
    </subcellularLocation>
</comment>
<evidence type="ECO:0000256" key="3">
    <source>
        <dbReference type="ARBA" id="ARBA00022722"/>
    </source>
</evidence>
<dbReference type="RefSeq" id="WP_186087786.1">
    <property type="nucleotide sequence ID" value="NZ_BMDB01000001.1"/>
</dbReference>